<proteinExistence type="predicted"/>
<gene>
    <name evidence="1" type="ORF">WCD58_30755</name>
</gene>
<sequence>MIDSIGGRQAVDAFARLAGHGTLVAVGHSSGEDTVFLYSALLGGTEAHDRSLVTFYLLGVPTLVEDLSWLAARVGDGTLDPGVAWRGSWDDVGSAVEAMLGRGLHGKAVVGAGCAGPGPDRVRAAR</sequence>
<evidence type="ECO:0000313" key="2">
    <source>
        <dbReference type="Proteomes" id="UP001369736"/>
    </source>
</evidence>
<organism evidence="1 2">
    <name type="scientific">Actinomycetospora flava</name>
    <dbReference type="NCBI Taxonomy" id="3129232"/>
    <lineage>
        <taxon>Bacteria</taxon>
        <taxon>Bacillati</taxon>
        <taxon>Actinomycetota</taxon>
        <taxon>Actinomycetes</taxon>
        <taxon>Pseudonocardiales</taxon>
        <taxon>Pseudonocardiaceae</taxon>
        <taxon>Actinomycetospora</taxon>
    </lineage>
</organism>
<reference evidence="1 2" key="1">
    <citation type="submission" date="2024-03" db="EMBL/GenBank/DDBJ databases">
        <title>Actinomycetospora sp. OC33-EN07, a novel actinomycete isolated from wild orchid (Aerides multiflora).</title>
        <authorList>
            <person name="Suriyachadkun C."/>
        </authorList>
    </citation>
    <scope>NUCLEOTIDE SEQUENCE [LARGE SCALE GENOMIC DNA]</scope>
    <source>
        <strain evidence="1 2">OC33-EN07</strain>
    </source>
</reference>
<name>A0ABU8MF98_9PSEU</name>
<keyword evidence="2" id="KW-1185">Reference proteome</keyword>
<dbReference type="Gene3D" id="3.40.50.720">
    <property type="entry name" value="NAD(P)-binding Rossmann-like Domain"/>
    <property type="match status" value="1"/>
</dbReference>
<dbReference type="RefSeq" id="WP_337706947.1">
    <property type="nucleotide sequence ID" value="NZ_JBBEGM010000019.1"/>
</dbReference>
<dbReference type="Proteomes" id="UP001369736">
    <property type="component" value="Unassembled WGS sequence"/>
</dbReference>
<evidence type="ECO:0008006" key="3">
    <source>
        <dbReference type="Google" id="ProtNLM"/>
    </source>
</evidence>
<dbReference type="Gene3D" id="3.90.180.10">
    <property type="entry name" value="Medium-chain alcohol dehydrogenases, catalytic domain"/>
    <property type="match status" value="1"/>
</dbReference>
<comment type="caution">
    <text evidence="1">The sequence shown here is derived from an EMBL/GenBank/DDBJ whole genome shotgun (WGS) entry which is preliminary data.</text>
</comment>
<evidence type="ECO:0000313" key="1">
    <source>
        <dbReference type="EMBL" id="MEJ2865574.1"/>
    </source>
</evidence>
<dbReference type="EMBL" id="JBBEGM010000019">
    <property type="protein sequence ID" value="MEJ2865574.1"/>
    <property type="molecule type" value="Genomic_DNA"/>
</dbReference>
<accession>A0ABU8MF98</accession>
<protein>
    <recommendedName>
        <fullName evidence="3">Zinc-binding dehydrogenase</fullName>
    </recommendedName>
</protein>